<protein>
    <submittedName>
        <fullName evidence="1">TPR repeat protein</fullName>
    </submittedName>
</protein>
<keyword evidence="2" id="KW-1185">Reference proteome</keyword>
<dbReference type="Gene3D" id="1.25.40.10">
    <property type="entry name" value="Tetratricopeptide repeat domain"/>
    <property type="match status" value="3"/>
</dbReference>
<reference evidence="1 2" key="1">
    <citation type="submission" date="2019-03" db="EMBL/GenBank/DDBJ databases">
        <title>Genomic Encyclopedia of Type Strains, Phase IV (KMG-IV): sequencing the most valuable type-strain genomes for metagenomic binning, comparative biology and taxonomic classification.</title>
        <authorList>
            <person name="Goeker M."/>
        </authorList>
    </citation>
    <scope>NUCLEOTIDE SEQUENCE [LARGE SCALE GENOMIC DNA]</scope>
    <source>
        <strain evidence="1 2">DSM 45934</strain>
    </source>
</reference>
<evidence type="ECO:0000313" key="2">
    <source>
        <dbReference type="Proteomes" id="UP000295680"/>
    </source>
</evidence>
<accession>A0A4R2JU27</accession>
<dbReference type="InterPro" id="IPR019734">
    <property type="entry name" value="TPR_rpt"/>
</dbReference>
<dbReference type="InterPro" id="IPR050767">
    <property type="entry name" value="Sel1_AlgK"/>
</dbReference>
<comment type="caution">
    <text evidence="1">The sequence shown here is derived from an EMBL/GenBank/DDBJ whole genome shotgun (WGS) entry which is preliminary data.</text>
</comment>
<dbReference type="InterPro" id="IPR011990">
    <property type="entry name" value="TPR-like_helical_dom_sf"/>
</dbReference>
<evidence type="ECO:0000313" key="1">
    <source>
        <dbReference type="EMBL" id="TCO60766.1"/>
    </source>
</evidence>
<dbReference type="OrthoDB" id="3964962at2"/>
<dbReference type="Proteomes" id="UP000295680">
    <property type="component" value="Unassembled WGS sequence"/>
</dbReference>
<gene>
    <name evidence="1" type="ORF">EV192_103341</name>
</gene>
<dbReference type="GO" id="GO:0042802">
    <property type="term" value="F:identical protein binding"/>
    <property type="evidence" value="ECO:0007669"/>
    <property type="project" value="InterPro"/>
</dbReference>
<sequence>MGPDGGTRPLPRPDVPQGPLRDLKDAVYELYLAAYPISLDAIHTRIHSLDIDPTPDRTAIGDVISGDSLPADARDVVAVVAALLQPRLGPGVRGHPEVERIRTLWAQAAGQRPLGRPVLAVSPGDLEVHVANLSPDNDTLPELPPYVVRPGDRAIQRAVDQVRAGRSEMVVLVSDSTSGKTRACYEALRWAPDAGTESLADSGWSVWPPISPVDVTTFLRDLPSVGARTVVWLNEVQRYLVEPAAPLARQVADGLRELLASRARGPVLVLGTLWPDLWSQLTRRPQSGEPDTFASARLLLDGRGIPWPDTFTDEEQQAARDTGDPRLVEAADHAEGGAVTQFLAGVPDLMQRYRLAAPPVRAVIHAAMDARRLGHGEWLPAALLSHAAPSYLDSRELRKVERTPNWFADTVYELTRLGDADTSVLTADGHDRYRLEGYLDQHGRRTRISLVPPQGFWDACVECSARPDDLAGLAKSAQRRHRLRIAAALCTKASHTGHPYASMMLAEILVESGHGVADEQRYREAAAAGHPYALLFLAETRERAGDHWGAELVAEQAAQLGDPHTMAMLAMMRRKAGDVESADRLAAHASDAGYVSAVVDLVEQRERDGDHDGAERIALNAARNGRLAALMRLVEMRERAGAQEDAERLAHYAADARHPIALANLAMMRERAGDQEDAERLAHMSLRGGPPTALTNLARMRERAGDRPAAERIAEQAARAGHPDTLAMLAEMRAESGDHAEAQRLTERAARAGHPDTLATLGMMREQVGDSRGAEELYRRALDAGHTEALTNLAIIRERAGDREEAEDLALQATRAGHPDTLATLGMMREQVGDSRGAEELYRRALDAGHTEALTNLAIIRERAGDREEAESLAHQSLRDGSPAAFSNLARMRARAGDHEDAERLADQALRAGHPDTLAMLAVMREQTGDRDAAERLARRAADAGRSYALIRMAMTRPADPTWAHVKQFGLDADGAMSDAW</sequence>
<name>A0A4R2JU27_9PSEU</name>
<dbReference type="RefSeq" id="WP_132115988.1">
    <property type="nucleotide sequence ID" value="NZ_SLWS01000003.1"/>
</dbReference>
<dbReference type="SMART" id="SM00028">
    <property type="entry name" value="TPR"/>
    <property type="match status" value="4"/>
</dbReference>
<dbReference type="Pfam" id="PF13176">
    <property type="entry name" value="TPR_7"/>
    <property type="match status" value="1"/>
</dbReference>
<dbReference type="InterPro" id="IPR011717">
    <property type="entry name" value="TPR-4"/>
</dbReference>
<dbReference type="SUPFAM" id="SSF81901">
    <property type="entry name" value="HCP-like"/>
    <property type="match status" value="3"/>
</dbReference>
<dbReference type="AlphaFoldDB" id="A0A4R2JU27"/>
<proteinExistence type="predicted"/>
<dbReference type="Pfam" id="PF07721">
    <property type="entry name" value="TPR_4"/>
    <property type="match status" value="4"/>
</dbReference>
<dbReference type="EMBL" id="SLWS01000003">
    <property type="protein sequence ID" value="TCO60766.1"/>
    <property type="molecule type" value="Genomic_DNA"/>
</dbReference>
<organism evidence="1 2">
    <name type="scientific">Actinocrispum wychmicini</name>
    <dbReference type="NCBI Taxonomy" id="1213861"/>
    <lineage>
        <taxon>Bacteria</taxon>
        <taxon>Bacillati</taxon>
        <taxon>Actinomycetota</taxon>
        <taxon>Actinomycetes</taxon>
        <taxon>Pseudonocardiales</taxon>
        <taxon>Pseudonocardiaceae</taxon>
        <taxon>Actinocrispum</taxon>
    </lineage>
</organism>
<dbReference type="PANTHER" id="PTHR11102:SF160">
    <property type="entry name" value="ERAD-ASSOCIATED E3 UBIQUITIN-PROTEIN LIGASE COMPONENT HRD3"/>
    <property type="match status" value="1"/>
</dbReference>
<dbReference type="PANTHER" id="PTHR11102">
    <property type="entry name" value="SEL-1-LIKE PROTEIN"/>
    <property type="match status" value="1"/>
</dbReference>